<protein>
    <submittedName>
        <fullName evidence="1">Uncharacterized protein</fullName>
    </submittedName>
</protein>
<name>A0A0R3MRK2_9BRAD</name>
<comment type="caution">
    <text evidence="1">The sequence shown here is derived from an EMBL/GenBank/DDBJ whole genome shotgun (WGS) entry which is preliminary data.</text>
</comment>
<dbReference type="EMBL" id="LLYA01000162">
    <property type="protein sequence ID" value="KRR22697.1"/>
    <property type="molecule type" value="Genomic_DNA"/>
</dbReference>
<organism evidence="1 2">
    <name type="scientific">Bradyrhizobium retamae</name>
    <dbReference type="NCBI Taxonomy" id="1300035"/>
    <lineage>
        <taxon>Bacteria</taxon>
        <taxon>Pseudomonadati</taxon>
        <taxon>Pseudomonadota</taxon>
        <taxon>Alphaproteobacteria</taxon>
        <taxon>Hyphomicrobiales</taxon>
        <taxon>Nitrobacteraceae</taxon>
        <taxon>Bradyrhizobium</taxon>
    </lineage>
</organism>
<dbReference type="AlphaFoldDB" id="A0A0R3MRK2"/>
<proteinExistence type="predicted"/>
<reference evidence="1 2" key="1">
    <citation type="submission" date="2014-03" db="EMBL/GenBank/DDBJ databases">
        <title>Bradyrhizobium valentinum sp. nov., isolated from effective nodules of Lupinus mariae-josephae, a lupine endemic of basic-lime soils in Eastern Spain.</title>
        <authorList>
            <person name="Duran D."/>
            <person name="Rey L."/>
            <person name="Navarro A."/>
            <person name="Busquets A."/>
            <person name="Imperial J."/>
            <person name="Ruiz-Argueso T."/>
        </authorList>
    </citation>
    <scope>NUCLEOTIDE SEQUENCE [LARGE SCALE GENOMIC DNA]</scope>
    <source>
        <strain evidence="1 2">Ro19</strain>
    </source>
</reference>
<gene>
    <name evidence="1" type="ORF">CQ13_28320</name>
</gene>
<dbReference type="Proteomes" id="UP000052023">
    <property type="component" value="Unassembled WGS sequence"/>
</dbReference>
<accession>A0A0R3MRK2</accession>
<evidence type="ECO:0000313" key="1">
    <source>
        <dbReference type="EMBL" id="KRR22697.1"/>
    </source>
</evidence>
<evidence type="ECO:0000313" key="2">
    <source>
        <dbReference type="Proteomes" id="UP000052023"/>
    </source>
</evidence>
<keyword evidence="2" id="KW-1185">Reference proteome</keyword>
<sequence length="82" mass="9128">MCWIGLSSPSRSWFGEFGELGHQAEQLILSDMRIEPLVAALECLQKAGDLYAFKIRMSKAALAAALKDQNERLPCAWFARVA</sequence>